<proteinExistence type="predicted"/>
<feature type="domain" description="FH2" evidence="3">
    <location>
        <begin position="357"/>
        <end position="732"/>
    </location>
</feature>
<dbReference type="GeneID" id="110081075"/>
<evidence type="ECO:0000259" key="3">
    <source>
        <dbReference type="PROSITE" id="PS51444"/>
    </source>
</evidence>
<protein>
    <submittedName>
        <fullName evidence="5">Uncharacterized protein isoform X1</fullName>
    </submittedName>
</protein>
<evidence type="ECO:0000256" key="1">
    <source>
        <dbReference type="SAM" id="Coils"/>
    </source>
</evidence>
<dbReference type="Pfam" id="PF02181">
    <property type="entry name" value="FH2"/>
    <property type="match status" value="1"/>
</dbReference>
<dbReference type="InterPro" id="IPR015425">
    <property type="entry name" value="FH2_Formin"/>
</dbReference>
<feature type="coiled-coil region" evidence="1">
    <location>
        <begin position="666"/>
        <end position="693"/>
    </location>
</feature>
<organism evidence="4 5">
    <name type="scientific">Pogona vitticeps</name>
    <name type="common">central bearded dragon</name>
    <dbReference type="NCBI Taxonomy" id="103695"/>
    <lineage>
        <taxon>Eukaryota</taxon>
        <taxon>Metazoa</taxon>
        <taxon>Chordata</taxon>
        <taxon>Craniata</taxon>
        <taxon>Vertebrata</taxon>
        <taxon>Euteleostomi</taxon>
        <taxon>Lepidosauria</taxon>
        <taxon>Squamata</taxon>
        <taxon>Bifurcata</taxon>
        <taxon>Unidentata</taxon>
        <taxon>Episquamata</taxon>
        <taxon>Toxicofera</taxon>
        <taxon>Iguania</taxon>
        <taxon>Acrodonta</taxon>
        <taxon>Agamidae</taxon>
        <taxon>Amphibolurinae</taxon>
        <taxon>Pogona</taxon>
    </lineage>
</organism>
<accession>A0ABM5G5K6</accession>
<dbReference type="PROSITE" id="PS51444">
    <property type="entry name" value="FH2"/>
    <property type="match status" value="1"/>
</dbReference>
<dbReference type="Gene3D" id="1.20.58.2220">
    <property type="entry name" value="Formin, FH2 domain"/>
    <property type="match status" value="1"/>
</dbReference>
<keyword evidence="4" id="KW-1185">Reference proteome</keyword>
<dbReference type="InterPro" id="IPR042201">
    <property type="entry name" value="FH2_Formin_sf"/>
</dbReference>
<feature type="domain" description="PH" evidence="2">
    <location>
        <begin position="173"/>
        <end position="283"/>
    </location>
</feature>
<dbReference type="SUPFAM" id="SSF101447">
    <property type="entry name" value="Formin homology 2 domain (FH2 domain)"/>
    <property type="match status" value="1"/>
</dbReference>
<reference evidence="5" key="1">
    <citation type="submission" date="2025-08" db="UniProtKB">
        <authorList>
            <consortium name="RefSeq"/>
        </authorList>
    </citation>
    <scope>IDENTIFICATION</scope>
</reference>
<dbReference type="InterPro" id="IPR051425">
    <property type="entry name" value="Formin_Homology"/>
</dbReference>
<keyword evidence="1" id="KW-0175">Coiled coil</keyword>
<dbReference type="PANTHER" id="PTHR45725:SF10">
    <property type="entry name" value="FH2 DOMAIN-CONTAINING PROTEIN"/>
    <property type="match status" value="1"/>
</dbReference>
<evidence type="ECO:0000313" key="4">
    <source>
        <dbReference type="Proteomes" id="UP001652642"/>
    </source>
</evidence>
<dbReference type="SMART" id="SM00498">
    <property type="entry name" value="FH2"/>
    <property type="match status" value="1"/>
</dbReference>
<dbReference type="RefSeq" id="XP_072852930.1">
    <property type="nucleotide sequence ID" value="XM_072996829.1"/>
</dbReference>
<dbReference type="PANTHER" id="PTHR45725">
    <property type="entry name" value="FORMIN HOMOLOGY 2 FAMILY MEMBER"/>
    <property type="match status" value="1"/>
</dbReference>
<dbReference type="Proteomes" id="UP001652642">
    <property type="component" value="Chromosome 4"/>
</dbReference>
<name>A0ABM5G5K6_9SAUR</name>
<dbReference type="InterPro" id="IPR001849">
    <property type="entry name" value="PH_domain"/>
</dbReference>
<gene>
    <name evidence="5" type="primary">LOC110081075</name>
</gene>
<dbReference type="PROSITE" id="PS50003">
    <property type="entry name" value="PH_DOMAIN"/>
    <property type="match status" value="1"/>
</dbReference>
<evidence type="ECO:0000259" key="2">
    <source>
        <dbReference type="PROSITE" id="PS50003"/>
    </source>
</evidence>
<evidence type="ECO:0000313" key="5">
    <source>
        <dbReference type="RefSeq" id="XP_072852930.1"/>
    </source>
</evidence>
<sequence>MENTKALDAVPQLSQEKVLRIMRMVKNKELSIDEALDLAEREKWIEEKARIEQEFQVDFQDLPKCSQVNFVVYKYNRYRWQKRILQIDFSTKMIFNIEKGSIRKQFPFSQVKSCAYSEGRRFRISFYGRPDYELEAASVEDKNKITHLLSKVIERNACRELGELCSGQPETCDVIHEGLLDVKLEMPSSIQWVKHFVQLRERELRLRCIDQPQTEKASPVAKTISLSSGDAVVSKEDGSGAFSLQTKEAKYLFQIPFTVQNNKLEDISKLRNEWIVLLDRYCSLPEEGSVRKEDVLGAANEVLRDLNEEKVEEYPRLPLRSLAVSAAPPQSCSFVSGSVPLPVIMPDIKIPPPSFKSLNQTPRSTRTKAFYWNVVPQEKIQKSLWTSNNSGKKLLDVARLDDQFLIQDGMGFPVNEPLRTQHIMLNQKVAHNFNIFLKSFCIKPSQLKEKVYIIHEDSGGLSDEQITALRRYQPTAKDKEMYLSFKGPPSELHLVDQFMLEMCKIPNLCQILDILHSARELPVSMADLEPLINQKIQACKQLQDCPRFVAVLEYILAIGNYLNEKAGKEKARGFQLSSLAKLPLFRGKERNFTLLHALVEQIFLHEPDLATFPQELTEFKAVSGASIKGLSAEVEVLRKELESIAECRKQIKSKVTKVGTLESRFYKDLKDLIQKYEKDFSQLSRNCEDMKKAYCVILMKFGEADDQDSEELFGWITTFISEFGRVLAEIIS</sequence>